<dbReference type="EMBL" id="OOIL02001913">
    <property type="protein sequence ID" value="VFQ79293.1"/>
    <property type="molecule type" value="Genomic_DNA"/>
</dbReference>
<dbReference type="InterPro" id="IPR001525">
    <property type="entry name" value="C5_MeTfrase"/>
</dbReference>
<keyword evidence="2" id="KW-0489">Methyltransferase</keyword>
<dbReference type="AlphaFoldDB" id="A0A484LS12"/>
<dbReference type="GO" id="GO:0003886">
    <property type="term" value="F:DNA (cytosine-5-)-methyltransferase activity"/>
    <property type="evidence" value="ECO:0007669"/>
    <property type="project" value="UniProtKB-EC"/>
</dbReference>
<name>A0A484LS12_9ASTE</name>
<dbReference type="Proteomes" id="UP000595140">
    <property type="component" value="Unassembled WGS sequence"/>
</dbReference>
<dbReference type="InterPro" id="IPR050390">
    <property type="entry name" value="C5-Methyltransferase"/>
</dbReference>
<evidence type="ECO:0000256" key="2">
    <source>
        <dbReference type="ARBA" id="ARBA00022603"/>
    </source>
</evidence>
<sequence>MILLLLSFVDYLRPKFLLIENVRNLISFDNMKPFQLTIASLLEMGYQVRFGVLEAGGVAQFGTGDYILVPYITSSAHCNILELRQHWQHYFVHFFFLSV</sequence>
<evidence type="ECO:0000313" key="6">
    <source>
        <dbReference type="Proteomes" id="UP000595140"/>
    </source>
</evidence>
<reference evidence="5 6" key="1">
    <citation type="submission" date="2018-04" db="EMBL/GenBank/DDBJ databases">
        <authorList>
            <person name="Vogel A."/>
        </authorList>
    </citation>
    <scope>NUCLEOTIDE SEQUENCE [LARGE SCALE GENOMIC DNA]</scope>
</reference>
<dbReference type="GO" id="GO:0005634">
    <property type="term" value="C:nucleus"/>
    <property type="evidence" value="ECO:0007669"/>
    <property type="project" value="TreeGrafter"/>
</dbReference>
<dbReference type="GO" id="GO:0032259">
    <property type="term" value="P:methylation"/>
    <property type="evidence" value="ECO:0007669"/>
    <property type="project" value="UniProtKB-KW"/>
</dbReference>
<dbReference type="PANTHER" id="PTHR10629:SF52">
    <property type="entry name" value="DNA (CYTOSINE-5)-METHYLTRANSFERASE 1"/>
    <property type="match status" value="1"/>
</dbReference>
<dbReference type="Gene3D" id="3.40.50.150">
    <property type="entry name" value="Vaccinia Virus protein VP39"/>
    <property type="match status" value="1"/>
</dbReference>
<dbReference type="GO" id="GO:0044027">
    <property type="term" value="P:negative regulation of gene expression via chromosomal CpG island methylation"/>
    <property type="evidence" value="ECO:0007669"/>
    <property type="project" value="TreeGrafter"/>
</dbReference>
<dbReference type="OrthoDB" id="5376140at2759"/>
<dbReference type="EC" id="2.1.1.37" evidence="1"/>
<dbReference type="InterPro" id="IPR029063">
    <property type="entry name" value="SAM-dependent_MTases_sf"/>
</dbReference>
<keyword evidence="4" id="KW-0949">S-adenosyl-L-methionine</keyword>
<keyword evidence="3" id="KW-0808">Transferase</keyword>
<dbReference type="PANTHER" id="PTHR10629">
    <property type="entry name" value="CYTOSINE-SPECIFIC METHYLTRANSFERASE"/>
    <property type="match status" value="1"/>
</dbReference>
<evidence type="ECO:0000313" key="5">
    <source>
        <dbReference type="EMBL" id="VFQ79293.1"/>
    </source>
</evidence>
<gene>
    <name evidence="5" type="ORF">CCAM_LOCUS21069</name>
</gene>
<evidence type="ECO:0000256" key="4">
    <source>
        <dbReference type="ARBA" id="ARBA00022691"/>
    </source>
</evidence>
<protein>
    <recommendedName>
        <fullName evidence="1">DNA (cytosine-5-)-methyltransferase</fullName>
        <ecNumber evidence="1">2.1.1.37</ecNumber>
    </recommendedName>
</protein>
<evidence type="ECO:0000256" key="1">
    <source>
        <dbReference type="ARBA" id="ARBA00011975"/>
    </source>
</evidence>
<proteinExistence type="predicted"/>
<evidence type="ECO:0000256" key="3">
    <source>
        <dbReference type="ARBA" id="ARBA00022679"/>
    </source>
</evidence>
<accession>A0A484LS12</accession>
<dbReference type="Pfam" id="PF00145">
    <property type="entry name" value="DNA_methylase"/>
    <property type="match status" value="1"/>
</dbReference>
<keyword evidence="6" id="KW-1185">Reference proteome</keyword>
<organism evidence="5 6">
    <name type="scientific">Cuscuta campestris</name>
    <dbReference type="NCBI Taxonomy" id="132261"/>
    <lineage>
        <taxon>Eukaryota</taxon>
        <taxon>Viridiplantae</taxon>
        <taxon>Streptophyta</taxon>
        <taxon>Embryophyta</taxon>
        <taxon>Tracheophyta</taxon>
        <taxon>Spermatophyta</taxon>
        <taxon>Magnoliopsida</taxon>
        <taxon>eudicotyledons</taxon>
        <taxon>Gunneridae</taxon>
        <taxon>Pentapetalae</taxon>
        <taxon>asterids</taxon>
        <taxon>lamiids</taxon>
        <taxon>Solanales</taxon>
        <taxon>Convolvulaceae</taxon>
        <taxon>Cuscuteae</taxon>
        <taxon>Cuscuta</taxon>
        <taxon>Cuscuta subgen. Grammica</taxon>
        <taxon>Cuscuta sect. Cleistogrammica</taxon>
    </lineage>
</organism>
<dbReference type="GO" id="GO:0003677">
    <property type="term" value="F:DNA binding"/>
    <property type="evidence" value="ECO:0007669"/>
    <property type="project" value="TreeGrafter"/>
</dbReference>
<dbReference type="SUPFAM" id="SSF53335">
    <property type="entry name" value="S-adenosyl-L-methionine-dependent methyltransferases"/>
    <property type="match status" value="1"/>
</dbReference>